<evidence type="ECO:0000256" key="1">
    <source>
        <dbReference type="ARBA" id="ARBA00001947"/>
    </source>
</evidence>
<dbReference type="GO" id="GO:0006782">
    <property type="term" value="P:protoporphyrinogen IX biosynthetic process"/>
    <property type="evidence" value="ECO:0007669"/>
    <property type="project" value="UniProtKB-UniPathway"/>
</dbReference>
<feature type="binding site" evidence="14">
    <location>
        <position position="129"/>
    </location>
    <ligand>
        <name>Zn(2+)</name>
        <dbReference type="ChEBI" id="CHEBI:29105"/>
        <note>catalytic</note>
    </ligand>
</feature>
<organism evidence="18 19">
    <name type="scientific">Desulfosporosinus hippei DSM 8344</name>
    <dbReference type="NCBI Taxonomy" id="1121419"/>
    <lineage>
        <taxon>Bacteria</taxon>
        <taxon>Bacillati</taxon>
        <taxon>Bacillota</taxon>
        <taxon>Clostridia</taxon>
        <taxon>Eubacteriales</taxon>
        <taxon>Desulfitobacteriaceae</taxon>
        <taxon>Desulfosporosinus</taxon>
    </lineage>
</organism>
<evidence type="ECO:0000256" key="15">
    <source>
        <dbReference type="PIRSR" id="PIRSR001415-5"/>
    </source>
</evidence>
<dbReference type="UniPathway" id="UPA00251">
    <property type="reaction ID" value="UER00318"/>
</dbReference>
<comment type="function">
    <text evidence="10">Catalyzes an early step in the biosynthesis of tetrapyrroles. Binds two molecules of 5-aminolevulinate per subunit, each at a distinct site, and catalyzes their condensation to form porphobilinogen.</text>
</comment>
<gene>
    <name evidence="18" type="ORF">SAMN05443529_11283</name>
</gene>
<dbReference type="InterPro" id="IPR013785">
    <property type="entry name" value="Aldolase_TIM"/>
</dbReference>
<keyword evidence="15" id="KW-0460">Magnesium</keyword>
<comment type="similarity">
    <text evidence="3 17">Belongs to the ALAD family.</text>
</comment>
<proteinExistence type="inferred from homology"/>
<feature type="binding site" evidence="13">
    <location>
        <position position="204"/>
    </location>
    <ligand>
        <name>5-aminolevulinate</name>
        <dbReference type="ChEBI" id="CHEBI:356416"/>
        <label>1</label>
    </ligand>
</feature>
<feature type="active site" description="Schiff-base intermediate with substrate" evidence="12">
    <location>
        <position position="247"/>
    </location>
</feature>
<dbReference type="SMART" id="SM01004">
    <property type="entry name" value="ALAD"/>
    <property type="match status" value="1"/>
</dbReference>
<reference evidence="19" key="1">
    <citation type="submission" date="2016-10" db="EMBL/GenBank/DDBJ databases">
        <authorList>
            <person name="Varghese N."/>
            <person name="Submissions S."/>
        </authorList>
    </citation>
    <scope>NUCLEOTIDE SEQUENCE [LARGE SCALE GENOMIC DNA]</scope>
    <source>
        <strain evidence="19">DSM 8344</strain>
    </source>
</reference>
<dbReference type="EMBL" id="FNCP01000012">
    <property type="protein sequence ID" value="SDH34863.1"/>
    <property type="molecule type" value="Genomic_DNA"/>
</dbReference>
<dbReference type="PROSITE" id="PS00169">
    <property type="entry name" value="D_ALA_DEHYDRATASE"/>
    <property type="match status" value="1"/>
</dbReference>
<feature type="binding site" evidence="13">
    <location>
        <position position="216"/>
    </location>
    <ligand>
        <name>5-aminolevulinate</name>
        <dbReference type="ChEBI" id="CHEBI:356416"/>
        <label>1</label>
    </ligand>
</feature>
<dbReference type="PRINTS" id="PR00144">
    <property type="entry name" value="DALDHYDRTASE"/>
</dbReference>
<dbReference type="FunFam" id="3.20.20.70:FF:000019">
    <property type="entry name" value="Delta-aminolevulinic acid dehydratase"/>
    <property type="match status" value="1"/>
</dbReference>
<evidence type="ECO:0000256" key="10">
    <source>
        <dbReference type="ARBA" id="ARBA00025628"/>
    </source>
</evidence>
<dbReference type="RefSeq" id="WP_092333450.1">
    <property type="nucleotide sequence ID" value="NZ_FNCP01000012.1"/>
</dbReference>
<evidence type="ECO:0000256" key="8">
    <source>
        <dbReference type="ARBA" id="ARBA00023239"/>
    </source>
</evidence>
<comment type="cofactor">
    <cofactor evidence="1">
        <name>Zn(2+)</name>
        <dbReference type="ChEBI" id="CHEBI:29105"/>
    </cofactor>
</comment>
<dbReference type="SUPFAM" id="SSF51569">
    <property type="entry name" value="Aldolase"/>
    <property type="match status" value="1"/>
</dbReference>
<dbReference type="PANTHER" id="PTHR11458:SF0">
    <property type="entry name" value="DELTA-AMINOLEVULINIC ACID DEHYDRATASE"/>
    <property type="match status" value="1"/>
</dbReference>
<dbReference type="InterPro" id="IPR030656">
    <property type="entry name" value="ALAD_AS"/>
</dbReference>
<feature type="binding site" evidence="13">
    <location>
        <position position="273"/>
    </location>
    <ligand>
        <name>5-aminolevulinate</name>
        <dbReference type="ChEBI" id="CHEBI:356416"/>
        <label>2</label>
    </ligand>
</feature>
<comment type="pathway">
    <text evidence="2">Porphyrin-containing compound metabolism; protoporphyrin-IX biosynthesis; coproporphyrinogen-III from 5-aminolevulinate: step 1/4.</text>
</comment>
<evidence type="ECO:0000256" key="7">
    <source>
        <dbReference type="ARBA" id="ARBA00023133"/>
    </source>
</evidence>
<dbReference type="EC" id="4.2.1.24" evidence="5 16"/>
<accession>A0A1G8BP06</accession>
<feature type="active site" description="Schiff-base intermediate with substrate" evidence="12">
    <location>
        <position position="194"/>
    </location>
</feature>
<evidence type="ECO:0000256" key="2">
    <source>
        <dbReference type="ARBA" id="ARBA00004694"/>
    </source>
</evidence>
<evidence type="ECO:0000256" key="4">
    <source>
        <dbReference type="ARBA" id="ARBA00011823"/>
    </source>
</evidence>
<dbReference type="InterPro" id="IPR001731">
    <property type="entry name" value="ALAD"/>
</dbReference>
<feature type="binding site" evidence="14">
    <location>
        <position position="121"/>
    </location>
    <ligand>
        <name>Zn(2+)</name>
        <dbReference type="ChEBI" id="CHEBI:29105"/>
        <note>catalytic</note>
    </ligand>
</feature>
<keyword evidence="14" id="KW-0862">Zinc</keyword>
<evidence type="ECO:0000256" key="12">
    <source>
        <dbReference type="PIRSR" id="PIRSR001415-1"/>
    </source>
</evidence>
<name>A0A1G8BP06_9FIRM</name>
<evidence type="ECO:0000256" key="9">
    <source>
        <dbReference type="ARBA" id="ARBA00023244"/>
    </source>
</evidence>
<evidence type="ECO:0000313" key="18">
    <source>
        <dbReference type="EMBL" id="SDH34863.1"/>
    </source>
</evidence>
<dbReference type="Pfam" id="PF00490">
    <property type="entry name" value="ALAD"/>
    <property type="match status" value="1"/>
</dbReference>
<evidence type="ECO:0000256" key="5">
    <source>
        <dbReference type="ARBA" id="ARBA00012053"/>
    </source>
</evidence>
<evidence type="ECO:0000256" key="14">
    <source>
        <dbReference type="PIRSR" id="PIRSR001415-3"/>
    </source>
</evidence>
<feature type="binding site" evidence="15">
    <location>
        <position position="232"/>
    </location>
    <ligand>
        <name>Mg(2+)</name>
        <dbReference type="ChEBI" id="CHEBI:18420"/>
    </ligand>
</feature>
<evidence type="ECO:0000256" key="6">
    <source>
        <dbReference type="ARBA" id="ARBA00020771"/>
    </source>
</evidence>
<dbReference type="Proteomes" id="UP000198656">
    <property type="component" value="Unassembled WGS sequence"/>
</dbReference>
<comment type="catalytic activity">
    <reaction evidence="11 16">
        <text>2 5-aminolevulinate = porphobilinogen + 2 H2O + H(+)</text>
        <dbReference type="Rhea" id="RHEA:24064"/>
        <dbReference type="ChEBI" id="CHEBI:15377"/>
        <dbReference type="ChEBI" id="CHEBI:15378"/>
        <dbReference type="ChEBI" id="CHEBI:58126"/>
        <dbReference type="ChEBI" id="CHEBI:356416"/>
        <dbReference type="EC" id="4.2.1.24"/>
    </reaction>
</comment>
<keyword evidence="8 16" id="KW-0456">Lyase</keyword>
<keyword evidence="7" id="KW-0350">Heme biosynthesis</keyword>
<keyword evidence="14" id="KW-0479">Metal-binding</keyword>
<evidence type="ECO:0000256" key="3">
    <source>
        <dbReference type="ARBA" id="ARBA00008055"/>
    </source>
</evidence>
<dbReference type="STRING" id="1121419.SAMN05443529_11283"/>
<keyword evidence="9 16" id="KW-0627">Porphyrin biosynthesis</keyword>
<protein>
    <recommendedName>
        <fullName evidence="6 16">Delta-aminolevulinic acid dehydratase</fullName>
        <ecNumber evidence="5 16">4.2.1.24</ecNumber>
    </recommendedName>
</protein>
<dbReference type="PIRSF" id="PIRSF001415">
    <property type="entry name" value="Porphbilin_synth"/>
    <property type="match status" value="1"/>
</dbReference>
<keyword evidence="19" id="KW-1185">Reference proteome</keyword>
<feature type="binding site" evidence="13">
    <location>
        <position position="312"/>
    </location>
    <ligand>
        <name>5-aminolevulinate</name>
        <dbReference type="ChEBI" id="CHEBI:356416"/>
        <label>2</label>
    </ligand>
</feature>
<dbReference type="GO" id="GO:0008270">
    <property type="term" value="F:zinc ion binding"/>
    <property type="evidence" value="ECO:0007669"/>
    <property type="project" value="TreeGrafter"/>
</dbReference>
<feature type="binding site" evidence="14">
    <location>
        <position position="119"/>
    </location>
    <ligand>
        <name>Zn(2+)</name>
        <dbReference type="ChEBI" id="CHEBI:29105"/>
        <note>catalytic</note>
    </ligand>
</feature>
<comment type="subunit">
    <text evidence="4 16">Homooctamer.</text>
</comment>
<sequence length="325" mass="36193">MELIRRPRRLRVNETIRNMVRENHLREENLIYPMFVMPGEKKKVEISSMPGVYNYSLDEFILALKEVVALGIPSVLLFGIPESKDSVGSGAYHEQGIVQQAVRLAKEHYPNLYIITDVCLCEYTDHGHCGLIEKGQVLNDPTLDLLAKTALSQVKAGADMVAPSDMMDGRVAAIREMLDLEGFTNIPIMAYSAKFASGFYGPFREAAGSTPQFGDRRTYQMDPANGNEAMLETDLDIEEGADMVIVKPAMSYGDIIYRTKERYGVPVAAYNVSGEYAMVKAAAANGWIDEKRIVLEALLSMKRAGADLLITYHALDVARWLREEG</sequence>
<dbReference type="AlphaFoldDB" id="A0A1G8BP06"/>
<evidence type="ECO:0000313" key="19">
    <source>
        <dbReference type="Proteomes" id="UP000198656"/>
    </source>
</evidence>
<evidence type="ECO:0000256" key="17">
    <source>
        <dbReference type="RuleBase" id="RU004161"/>
    </source>
</evidence>
<dbReference type="GO" id="GO:0005829">
    <property type="term" value="C:cytosol"/>
    <property type="evidence" value="ECO:0007669"/>
    <property type="project" value="TreeGrafter"/>
</dbReference>
<evidence type="ECO:0000256" key="13">
    <source>
        <dbReference type="PIRSR" id="PIRSR001415-2"/>
    </source>
</evidence>
<dbReference type="CDD" id="cd00384">
    <property type="entry name" value="ALAD_PBGS"/>
    <property type="match status" value="1"/>
</dbReference>
<dbReference type="PANTHER" id="PTHR11458">
    <property type="entry name" value="DELTA-AMINOLEVULINIC ACID DEHYDRATASE"/>
    <property type="match status" value="1"/>
</dbReference>
<dbReference type="OrthoDB" id="9805001at2"/>
<dbReference type="NCBIfam" id="NF006762">
    <property type="entry name" value="PRK09283.1"/>
    <property type="match status" value="1"/>
</dbReference>
<evidence type="ECO:0000256" key="11">
    <source>
        <dbReference type="ARBA" id="ARBA00047651"/>
    </source>
</evidence>
<dbReference type="Gene3D" id="3.20.20.70">
    <property type="entry name" value="Aldolase class I"/>
    <property type="match status" value="1"/>
</dbReference>
<evidence type="ECO:0000256" key="16">
    <source>
        <dbReference type="RuleBase" id="RU000515"/>
    </source>
</evidence>
<dbReference type="GO" id="GO:0004655">
    <property type="term" value="F:porphobilinogen synthase activity"/>
    <property type="evidence" value="ECO:0007669"/>
    <property type="project" value="UniProtKB-EC"/>
</dbReference>